<organism evidence="1 2">
    <name type="scientific">Bacillus wiedmannii</name>
    <dbReference type="NCBI Taxonomy" id="1890302"/>
    <lineage>
        <taxon>Bacteria</taxon>
        <taxon>Bacillati</taxon>
        <taxon>Bacillota</taxon>
        <taxon>Bacilli</taxon>
        <taxon>Bacillales</taxon>
        <taxon>Bacillaceae</taxon>
        <taxon>Bacillus</taxon>
        <taxon>Bacillus cereus group</taxon>
    </lineage>
</organism>
<sequence>MNIYLDKLQKLTSTKDIISFIRSIYENSEGLYIPALVSEGNFIGELKADFYVKLVLKHTELTINKTWLVGNLSFSLPTFFNIKELNEENSHEMFIHNLIVSKNYRNASIYQVHPLLTAMESYQEKGVKNLQYVEAYFDEEYQSNKGNLILDYNKKENNEYLHILKGFLAEHVVHEEQKWEHSYELVAEFEYRNKNHSPLKENFTNTNSGFIDYFHSDEHGVILRGSIKIPLKYSQSNVRSVKVIDLGTGEERKHNPNNYNGDMEEGFVVFSKEAIEILQQEYFFYDIQMIEKNYLENSVLVDYLGNRVVFWEAEYNKLPTQLKEKIDKYNIVPADEKIISKAMYSMQLATSWNWDKDLEPDKKLAYIIKNKMFERAIDMNLNFIYPQNVKDLQNFIYKIEKLTQIHLDNFNTNANDVKILIAIRAGKYKDNISEKYIEELYLKYCFAISEIFGGKN</sequence>
<dbReference type="RefSeq" id="WP_106102656.1">
    <property type="nucleotide sequence ID" value="NZ_PVRR01000012.1"/>
</dbReference>
<reference evidence="1 2" key="1">
    <citation type="submission" date="2018-03" db="EMBL/GenBank/DDBJ databases">
        <title>Genotypic and phenotypic analysis of antagonistic Bacillus spp. isolated from rhizosphere soil of plants in Tibet.</title>
        <authorList>
            <person name="Borriss R."/>
            <person name="Lasch P."/>
            <person name="Wu L."/>
            <person name="Wu H."/>
            <person name="Gao X."/>
        </authorList>
    </citation>
    <scope>NUCLEOTIDE SEQUENCE [LARGE SCALE GENOMIC DNA]</scope>
    <source>
        <strain evidence="1 2">NMSW16</strain>
    </source>
</reference>
<gene>
    <name evidence="1" type="ORF">C6357_27430</name>
</gene>
<accession>A0ABX5DLR6</accession>
<evidence type="ECO:0000313" key="1">
    <source>
        <dbReference type="EMBL" id="PRT36912.1"/>
    </source>
</evidence>
<keyword evidence="2" id="KW-1185">Reference proteome</keyword>
<proteinExistence type="predicted"/>
<dbReference type="EMBL" id="PVRR01000012">
    <property type="protein sequence ID" value="PRT36912.1"/>
    <property type="molecule type" value="Genomic_DNA"/>
</dbReference>
<name>A0ABX5DLR6_9BACI</name>
<evidence type="ECO:0000313" key="2">
    <source>
        <dbReference type="Proteomes" id="UP000239236"/>
    </source>
</evidence>
<comment type="caution">
    <text evidence="1">The sequence shown here is derived from an EMBL/GenBank/DDBJ whole genome shotgun (WGS) entry which is preliminary data.</text>
</comment>
<dbReference type="Proteomes" id="UP000239236">
    <property type="component" value="Unassembled WGS sequence"/>
</dbReference>
<protein>
    <submittedName>
        <fullName evidence="1">Uncharacterized protein</fullName>
    </submittedName>
</protein>